<evidence type="ECO:0000256" key="3">
    <source>
        <dbReference type="ARBA" id="ARBA00022753"/>
    </source>
</evidence>
<dbReference type="Pfam" id="PF00787">
    <property type="entry name" value="PX"/>
    <property type="match status" value="1"/>
</dbReference>
<proteinExistence type="predicted"/>
<evidence type="ECO:0000313" key="10">
    <source>
        <dbReference type="RefSeq" id="XP_013794405.1"/>
    </source>
</evidence>
<dbReference type="InterPro" id="IPR001683">
    <property type="entry name" value="PX_dom"/>
</dbReference>
<gene>
    <name evidence="10" type="primary">LOC106478407</name>
</gene>
<protein>
    <submittedName>
        <fullName evidence="10">Sorting nexin-21-like</fullName>
    </submittedName>
</protein>
<dbReference type="PANTHER" id="PTHR20939:SF11">
    <property type="entry name" value="LD12265P"/>
    <property type="match status" value="1"/>
</dbReference>
<dbReference type="SMART" id="SM00312">
    <property type="entry name" value="PX"/>
    <property type="match status" value="1"/>
</dbReference>
<keyword evidence="3" id="KW-0967">Endosome</keyword>
<evidence type="ECO:0000256" key="1">
    <source>
        <dbReference type="ARBA" id="ARBA00004469"/>
    </source>
</evidence>
<accession>A0ABM1C583</accession>
<evidence type="ECO:0000256" key="7">
    <source>
        <dbReference type="SAM" id="MobiDB-lite"/>
    </source>
</evidence>
<dbReference type="RefSeq" id="XP_013794405.1">
    <property type="nucleotide sequence ID" value="XM_013938951.2"/>
</dbReference>
<dbReference type="InterPro" id="IPR036871">
    <property type="entry name" value="PX_dom_sf"/>
</dbReference>
<keyword evidence="4" id="KW-0653">Protein transport</keyword>
<organism evidence="9 10">
    <name type="scientific">Limulus polyphemus</name>
    <name type="common">Atlantic horseshoe crab</name>
    <dbReference type="NCBI Taxonomy" id="6850"/>
    <lineage>
        <taxon>Eukaryota</taxon>
        <taxon>Metazoa</taxon>
        <taxon>Ecdysozoa</taxon>
        <taxon>Arthropoda</taxon>
        <taxon>Chelicerata</taxon>
        <taxon>Merostomata</taxon>
        <taxon>Xiphosura</taxon>
        <taxon>Limulidae</taxon>
        <taxon>Limulus</taxon>
    </lineage>
</organism>
<feature type="region of interest" description="Disordered" evidence="7">
    <location>
        <begin position="49"/>
        <end position="82"/>
    </location>
</feature>
<sequence length="333" mass="37663">MSKNPNITTSTSDITHDVLADDFDDLTLSSRVGGTLCFTDGSVADGLSTQKESETTKTIKTWSKSSGNSNPLSSDTCSSPKKGSQRVTFEIVSAKTVLQGRRKHVSYTILIKRIPGLERQPGVLERRYSDFLLLFQALRTRYPALLTEFPFPKKALVGNFTAEVIAERSVAFHHLLTYSFSVKELRQTPELADFLYNRELREAHKLMKTGHFEDASVILENIFFVQEKLLGESSWPVFSTLCFLVACLNAVDNVTEAQKYAEIAVRHMELYKNSEMSVPLLILSVRLWWAVGKDKRDLEEKLQEIKQGGLSIDKLPTLLEFVLKQDYPQPMLF</sequence>
<comment type="subcellular location">
    <subcellularLocation>
        <location evidence="1">Early endosome membrane</location>
        <topology evidence="1">Peripheral membrane protein</topology>
        <orientation evidence="1">Cytoplasmic side</orientation>
    </subcellularLocation>
</comment>
<feature type="compositionally biased region" description="Low complexity" evidence="7">
    <location>
        <begin position="58"/>
        <end position="74"/>
    </location>
</feature>
<keyword evidence="2" id="KW-0813">Transport</keyword>
<evidence type="ECO:0000259" key="8">
    <source>
        <dbReference type="PROSITE" id="PS50195"/>
    </source>
</evidence>
<dbReference type="PANTHER" id="PTHR20939">
    <property type="entry name" value="SORTING NEXIN 20, 21"/>
    <property type="match status" value="1"/>
</dbReference>
<evidence type="ECO:0000256" key="6">
    <source>
        <dbReference type="ARBA" id="ARBA00023136"/>
    </source>
</evidence>
<evidence type="ECO:0000256" key="5">
    <source>
        <dbReference type="ARBA" id="ARBA00023121"/>
    </source>
</evidence>
<name>A0ABM1C583_LIMPO</name>
<keyword evidence="6" id="KW-0472">Membrane</keyword>
<dbReference type="GeneID" id="106478407"/>
<dbReference type="Gene3D" id="3.30.1520.10">
    <property type="entry name" value="Phox-like domain"/>
    <property type="match status" value="1"/>
</dbReference>
<dbReference type="InterPro" id="IPR039937">
    <property type="entry name" value="SNX20/SNX21"/>
</dbReference>
<keyword evidence="9" id="KW-1185">Reference proteome</keyword>
<feature type="domain" description="PX" evidence="8">
    <location>
        <begin position="85"/>
        <end position="202"/>
    </location>
</feature>
<dbReference type="Proteomes" id="UP000694941">
    <property type="component" value="Unplaced"/>
</dbReference>
<evidence type="ECO:0000256" key="4">
    <source>
        <dbReference type="ARBA" id="ARBA00022927"/>
    </source>
</evidence>
<dbReference type="SUPFAM" id="SSF64268">
    <property type="entry name" value="PX domain"/>
    <property type="match status" value="1"/>
</dbReference>
<reference evidence="10" key="1">
    <citation type="submission" date="2025-08" db="UniProtKB">
        <authorList>
            <consortium name="RefSeq"/>
        </authorList>
    </citation>
    <scope>IDENTIFICATION</scope>
    <source>
        <tissue evidence="10">Muscle</tissue>
    </source>
</reference>
<evidence type="ECO:0000256" key="2">
    <source>
        <dbReference type="ARBA" id="ARBA00022448"/>
    </source>
</evidence>
<dbReference type="PROSITE" id="PS50195">
    <property type="entry name" value="PX"/>
    <property type="match status" value="1"/>
</dbReference>
<keyword evidence="5" id="KW-0446">Lipid-binding</keyword>
<evidence type="ECO:0000313" key="9">
    <source>
        <dbReference type="Proteomes" id="UP000694941"/>
    </source>
</evidence>